<keyword evidence="1" id="KW-1185">Reference proteome</keyword>
<dbReference type="Proteomes" id="UP000000437">
    <property type="component" value="Chromosome 6"/>
</dbReference>
<dbReference type="RefSeq" id="XP_073808939.1">
    <property type="nucleotide sequence ID" value="XM_073952838.1"/>
</dbReference>
<keyword evidence="2" id="KW-0675">Receptor</keyword>
<protein>
    <submittedName>
        <fullName evidence="2">Thrombopoietin receptor isoform X1</fullName>
    </submittedName>
</protein>
<name>A0AC58JR41_DANRE</name>
<reference evidence="2" key="1">
    <citation type="submission" date="2025-08" db="UniProtKB">
        <authorList>
            <consortium name="RefSeq"/>
        </authorList>
    </citation>
    <scope>IDENTIFICATION</scope>
    <source>
        <strain evidence="2">Tuebingen</strain>
        <tissue evidence="2">Fibroblasts and whole tissue</tissue>
    </source>
</reference>
<gene>
    <name evidence="2" type="primary">mpl</name>
    <name evidence="2" type="synonym">c-mpl</name>
    <name evidence="2" type="synonym">mpll</name>
    <name evidence="2" type="synonym">tpor</name>
    <name evidence="2" type="synonym">tpor.b</name>
</gene>
<sequence>MDPVFIWWILHFCLYKQVNSEPRQPKPELLAMDEDPKCFTRNLEDFTCFWDAPVEKSYDFLYIIEGLMEEKRCDVKQQTFKEKILNICTFPPSDVYLYVETHIRVIDKDTNTTIYSRAVSVEDQLLLYPPSNISLHPTEEVGQMLVKWKRSSNEHEIRYSFKNTSTVKSVSENDYKLVSLVPGENCTVQMRVKPSGDFKRFWSDWSNPVTAMVPQTAGDIEFRCHTSDLIQIICKWRGDLYKDNTYSFYYKQLNRSSWSSWKLCPNCNNSIHQCVLYGQKSNVFKFYLNTGLQPFSRTFYAETFYMNSKVQTRPPEGLKVQIGEERLCLTWDSPFLIISKHLMYQIRYQHHEENQWKGFKASGSKTSTCLDVHRGGRYTIQVRAQPNGSVYSGNWSDWSKPVTTNLPLSKEWIIFVCIPVALIIIATAVISFFSRYFRRKVKRSLWPPVPNLNKVLENILTDISGSHWEPTFNIKQCDDDTATSVVEVLTEGESAVKTCKNTCPLLSEHSEKHGEHFREDLEMAQDYVILNNNIIPCLTGNDYVYKDVASTHLANEKQHSCSSTSYTSLPDHTTDILNQSYLLLAEQSDLGAYQTTCGQYTNLEITAVSCVAIGE</sequence>
<evidence type="ECO:0000313" key="1">
    <source>
        <dbReference type="Proteomes" id="UP000000437"/>
    </source>
</evidence>
<organism evidence="1 2">
    <name type="scientific">Danio rerio</name>
    <name type="common">Zebrafish</name>
    <name type="synonym">Brachydanio rerio</name>
    <dbReference type="NCBI Taxonomy" id="7955"/>
    <lineage>
        <taxon>Eukaryota</taxon>
        <taxon>Metazoa</taxon>
        <taxon>Chordata</taxon>
        <taxon>Craniata</taxon>
        <taxon>Vertebrata</taxon>
        <taxon>Euteleostomi</taxon>
        <taxon>Actinopterygii</taxon>
        <taxon>Neopterygii</taxon>
        <taxon>Teleostei</taxon>
        <taxon>Ostariophysi</taxon>
        <taxon>Cypriniformes</taxon>
        <taxon>Danionidae</taxon>
        <taxon>Danioninae</taxon>
        <taxon>Danio</taxon>
    </lineage>
</organism>
<evidence type="ECO:0000313" key="2">
    <source>
        <dbReference type="RefSeq" id="XP_073808939.1"/>
    </source>
</evidence>
<proteinExistence type="predicted"/>
<accession>A0AC58JR41</accession>